<dbReference type="AlphaFoldDB" id="A0AAD4LZQ7"/>
<name>A0AAD4LZQ7_9AGAM</name>
<dbReference type="Proteomes" id="UP001203297">
    <property type="component" value="Unassembled WGS sequence"/>
</dbReference>
<proteinExistence type="predicted"/>
<dbReference type="EMBL" id="WTXG01000077">
    <property type="protein sequence ID" value="KAI0294267.1"/>
    <property type="molecule type" value="Genomic_DNA"/>
</dbReference>
<keyword evidence="2" id="KW-1185">Reference proteome</keyword>
<gene>
    <name evidence="1" type="ORF">B0F90DRAFT_1290206</name>
</gene>
<sequence>MAERGSDAVPLTSSERVIMNDDANLSWVPVPRGDKTLINKKTNGFSETSETLSKGIIKNPTTRQPAYLISLSLSSLFSLLSSLFSLLSSLLLHTEAAFFFCGKRGNNDSIEIHFDTFGEKGRKEGKSMNERLKTQDLYYDVQTIGTKCETGRGEARSDKPNSRFVWPSSIISIIITLTRRMKGF</sequence>
<protein>
    <submittedName>
        <fullName evidence="1">Uncharacterized protein</fullName>
    </submittedName>
</protein>
<comment type="caution">
    <text evidence="1">The sequence shown here is derived from an EMBL/GenBank/DDBJ whole genome shotgun (WGS) entry which is preliminary data.</text>
</comment>
<accession>A0AAD4LZQ7</accession>
<organism evidence="1 2">
    <name type="scientific">Multifurca ochricompacta</name>
    <dbReference type="NCBI Taxonomy" id="376703"/>
    <lineage>
        <taxon>Eukaryota</taxon>
        <taxon>Fungi</taxon>
        <taxon>Dikarya</taxon>
        <taxon>Basidiomycota</taxon>
        <taxon>Agaricomycotina</taxon>
        <taxon>Agaricomycetes</taxon>
        <taxon>Russulales</taxon>
        <taxon>Russulaceae</taxon>
        <taxon>Multifurca</taxon>
    </lineage>
</organism>
<evidence type="ECO:0000313" key="2">
    <source>
        <dbReference type="Proteomes" id="UP001203297"/>
    </source>
</evidence>
<evidence type="ECO:0000313" key="1">
    <source>
        <dbReference type="EMBL" id="KAI0294267.1"/>
    </source>
</evidence>
<reference evidence="1" key="1">
    <citation type="journal article" date="2022" name="New Phytol.">
        <title>Evolutionary transition to the ectomycorrhizal habit in the genomes of a hyperdiverse lineage of mushroom-forming fungi.</title>
        <authorList>
            <person name="Looney B."/>
            <person name="Miyauchi S."/>
            <person name="Morin E."/>
            <person name="Drula E."/>
            <person name="Courty P.E."/>
            <person name="Kohler A."/>
            <person name="Kuo A."/>
            <person name="LaButti K."/>
            <person name="Pangilinan J."/>
            <person name="Lipzen A."/>
            <person name="Riley R."/>
            <person name="Andreopoulos W."/>
            <person name="He G."/>
            <person name="Johnson J."/>
            <person name="Nolan M."/>
            <person name="Tritt A."/>
            <person name="Barry K.W."/>
            <person name="Grigoriev I.V."/>
            <person name="Nagy L.G."/>
            <person name="Hibbett D."/>
            <person name="Henrissat B."/>
            <person name="Matheny P.B."/>
            <person name="Labbe J."/>
            <person name="Martin F.M."/>
        </authorList>
    </citation>
    <scope>NUCLEOTIDE SEQUENCE</scope>
    <source>
        <strain evidence="1">BPL690</strain>
    </source>
</reference>